<evidence type="ECO:0000256" key="6">
    <source>
        <dbReference type="ARBA" id="ARBA00022967"/>
    </source>
</evidence>
<feature type="transmembrane region" description="Helical" evidence="10">
    <location>
        <begin position="44"/>
        <end position="64"/>
    </location>
</feature>
<evidence type="ECO:0000256" key="2">
    <source>
        <dbReference type="ARBA" id="ARBA00022553"/>
    </source>
</evidence>
<organism evidence="11 12">
    <name type="scientific">Cellvibrio zantedeschiae</name>
    <dbReference type="NCBI Taxonomy" id="1237077"/>
    <lineage>
        <taxon>Bacteria</taxon>
        <taxon>Pseudomonadati</taxon>
        <taxon>Pseudomonadota</taxon>
        <taxon>Gammaproteobacteria</taxon>
        <taxon>Cellvibrionales</taxon>
        <taxon>Cellvibrionaceae</taxon>
        <taxon>Cellvibrio</taxon>
    </lineage>
</organism>
<comment type="cofactor">
    <cofactor evidence="10">
        <name>FMN</name>
        <dbReference type="ChEBI" id="CHEBI:58210"/>
    </cofactor>
</comment>
<keyword evidence="10" id="KW-1003">Cell membrane</keyword>
<keyword evidence="8 10" id="KW-1133">Transmembrane helix</keyword>
<evidence type="ECO:0000313" key="11">
    <source>
        <dbReference type="EMBL" id="GGY68884.1"/>
    </source>
</evidence>
<feature type="transmembrane region" description="Helical" evidence="10">
    <location>
        <begin position="20"/>
        <end position="38"/>
    </location>
</feature>
<feature type="transmembrane region" description="Helical" evidence="10">
    <location>
        <begin position="290"/>
        <end position="308"/>
    </location>
</feature>
<reference evidence="12" key="1">
    <citation type="journal article" date="2019" name="Int. J. Syst. Evol. Microbiol.">
        <title>The Global Catalogue of Microorganisms (GCM) 10K type strain sequencing project: providing services to taxonomists for standard genome sequencing and annotation.</title>
        <authorList>
            <consortium name="The Broad Institute Genomics Platform"/>
            <consortium name="The Broad Institute Genome Sequencing Center for Infectious Disease"/>
            <person name="Wu L."/>
            <person name="Ma J."/>
        </authorList>
    </citation>
    <scope>NUCLEOTIDE SEQUENCE [LARGE SCALE GENOMIC DNA]</scope>
    <source>
        <strain evidence="12">KCTC 32239</strain>
    </source>
</reference>
<comment type="function">
    <text evidence="10">Part of a membrane-bound complex that couples electron transfer with translocation of ions across the membrane.</text>
</comment>
<comment type="similarity">
    <text evidence="10">Belongs to the NqrB/RnfD family.</text>
</comment>
<keyword evidence="5 10" id="KW-0812">Transmembrane</keyword>
<evidence type="ECO:0000256" key="10">
    <source>
        <dbReference type="HAMAP-Rule" id="MF_00462"/>
    </source>
</evidence>
<dbReference type="InterPro" id="IPR004338">
    <property type="entry name" value="NqrB/RnfD"/>
</dbReference>
<dbReference type="Proteomes" id="UP000619761">
    <property type="component" value="Unassembled WGS sequence"/>
</dbReference>
<keyword evidence="2 10" id="KW-0597">Phosphoprotein</keyword>
<keyword evidence="12" id="KW-1185">Reference proteome</keyword>
<dbReference type="NCBIfam" id="TIGR01946">
    <property type="entry name" value="rnfD"/>
    <property type="match status" value="1"/>
</dbReference>
<comment type="caution">
    <text evidence="11">The sequence shown here is derived from an EMBL/GenBank/DDBJ whole genome shotgun (WGS) entry which is preliminary data.</text>
</comment>
<dbReference type="HAMAP" id="MF_00462">
    <property type="entry name" value="RsxD_RnfD"/>
    <property type="match status" value="1"/>
</dbReference>
<feature type="transmembrane region" description="Helical" evidence="10">
    <location>
        <begin position="71"/>
        <end position="89"/>
    </location>
</feature>
<evidence type="ECO:0000313" key="12">
    <source>
        <dbReference type="Proteomes" id="UP000619761"/>
    </source>
</evidence>
<evidence type="ECO:0000256" key="8">
    <source>
        <dbReference type="ARBA" id="ARBA00022989"/>
    </source>
</evidence>
<keyword evidence="7 10" id="KW-0249">Electron transport</keyword>
<dbReference type="Pfam" id="PF03116">
    <property type="entry name" value="NQR2_RnfD_RnfE"/>
    <property type="match status" value="1"/>
</dbReference>
<feature type="transmembrane region" description="Helical" evidence="10">
    <location>
        <begin position="231"/>
        <end position="249"/>
    </location>
</feature>
<sequence>MALLNITSPHTHGPLSTAQIMRLVIYALVPGILTLAYFFGSGVFLNLIIASLSCLGFEAAILKLRSRPIGFYLRDYSALVTAFLLAVSLPPYCPWWLVVTGSFCAIVLAKQLYGGMGLNPFNPAMVAYVILLVSFPIPMTQWATPATLDGAQAVSISEALGKIFIGQQVDGYASATVLDVMKQNSAFALEEIYKKEPLFKNGYFASAGWEWVNIAFLIGGLFLLYKKIFTWHAPISMLIALTLMAIIFYDNGSSHSGGSPVFHLLSGATMLGAFFIVTDPVTSAVSKKGRIIYGAAIGVLIYVIRVWGKGYPDGVAFAVLFLNFAAPFIDYYTTPRTYGHKKARVVIAKDSEEK</sequence>
<dbReference type="EC" id="7.-.-.-" evidence="10"/>
<comment type="subunit">
    <text evidence="10">The complex is composed of six subunits: RnfA, RnfB, RnfC, RnfD, RnfE and RnfG.</text>
</comment>
<keyword evidence="10" id="KW-0997">Cell inner membrane</keyword>
<keyword evidence="6 10" id="KW-1278">Translocase</keyword>
<comment type="subcellular location">
    <subcellularLocation>
        <location evidence="10">Cell inner membrane</location>
        <topology evidence="10">Multi-pass membrane protein</topology>
    </subcellularLocation>
</comment>
<keyword evidence="1 10" id="KW-0813">Transport</keyword>
<keyword evidence="9 10" id="KW-0472">Membrane</keyword>
<feature type="transmembrane region" description="Helical" evidence="10">
    <location>
        <begin position="203"/>
        <end position="224"/>
    </location>
</feature>
<dbReference type="InterPro" id="IPR011303">
    <property type="entry name" value="RnfD_bac"/>
</dbReference>
<name>A0ABQ3AWH4_9GAMM</name>
<keyword evidence="4 10" id="KW-0288">FMN</keyword>
<dbReference type="RefSeq" id="WP_189416648.1">
    <property type="nucleotide sequence ID" value="NZ_BMYZ01000001.1"/>
</dbReference>
<gene>
    <name evidence="10" type="primary">rnfD</name>
    <name evidence="11" type="ORF">GCM10011613_11500</name>
</gene>
<feature type="transmembrane region" description="Helical" evidence="10">
    <location>
        <begin position="261"/>
        <end position="278"/>
    </location>
</feature>
<dbReference type="PANTHER" id="PTHR30578">
    <property type="entry name" value="ELECTRON TRANSPORT COMPLEX PROTEIN RNFD"/>
    <property type="match status" value="1"/>
</dbReference>
<evidence type="ECO:0000256" key="1">
    <source>
        <dbReference type="ARBA" id="ARBA00022448"/>
    </source>
</evidence>
<feature type="transmembrane region" description="Helical" evidence="10">
    <location>
        <begin position="314"/>
        <end position="332"/>
    </location>
</feature>
<evidence type="ECO:0000256" key="3">
    <source>
        <dbReference type="ARBA" id="ARBA00022630"/>
    </source>
</evidence>
<protein>
    <recommendedName>
        <fullName evidence="10">Ion-translocating oxidoreductase complex subunit D</fullName>
        <ecNumber evidence="10">7.-.-.-</ecNumber>
    </recommendedName>
    <alternativeName>
        <fullName evidence="10">Rnf electron transport complex subunit D</fullName>
    </alternativeName>
</protein>
<keyword evidence="3 10" id="KW-0285">Flavoprotein</keyword>
<dbReference type="EMBL" id="BMYZ01000001">
    <property type="protein sequence ID" value="GGY68884.1"/>
    <property type="molecule type" value="Genomic_DNA"/>
</dbReference>
<evidence type="ECO:0000256" key="4">
    <source>
        <dbReference type="ARBA" id="ARBA00022643"/>
    </source>
</evidence>
<evidence type="ECO:0000256" key="7">
    <source>
        <dbReference type="ARBA" id="ARBA00022982"/>
    </source>
</evidence>
<evidence type="ECO:0000256" key="9">
    <source>
        <dbReference type="ARBA" id="ARBA00023136"/>
    </source>
</evidence>
<dbReference type="NCBIfam" id="NF002011">
    <property type="entry name" value="PRK00816.1"/>
    <property type="match status" value="1"/>
</dbReference>
<dbReference type="PANTHER" id="PTHR30578:SF0">
    <property type="entry name" value="ION-TRANSLOCATING OXIDOREDUCTASE COMPLEX SUBUNIT D"/>
    <property type="match status" value="1"/>
</dbReference>
<accession>A0ABQ3AWH4</accession>
<evidence type="ECO:0000256" key="5">
    <source>
        <dbReference type="ARBA" id="ARBA00022692"/>
    </source>
</evidence>
<feature type="modified residue" description="FMN phosphoryl threonine" evidence="10">
    <location>
        <position position="176"/>
    </location>
</feature>
<proteinExistence type="inferred from homology"/>